<dbReference type="eggNOG" id="COG1714">
    <property type="taxonomic scope" value="Bacteria"/>
</dbReference>
<keyword evidence="4 6" id="KW-1133">Transmembrane helix</keyword>
<dbReference type="PANTHER" id="PTHR36115">
    <property type="entry name" value="PROLINE-RICH ANTIGEN HOMOLOG-RELATED"/>
    <property type="match status" value="1"/>
</dbReference>
<dbReference type="InterPro" id="IPR010432">
    <property type="entry name" value="RDD"/>
</dbReference>
<dbReference type="STRING" id="632955.GCA_000829675_03566"/>
<evidence type="ECO:0000313" key="9">
    <source>
        <dbReference type="Proteomes" id="UP000014568"/>
    </source>
</evidence>
<evidence type="ECO:0000256" key="4">
    <source>
        <dbReference type="ARBA" id="ARBA00022989"/>
    </source>
</evidence>
<keyword evidence="2" id="KW-1003">Cell membrane</keyword>
<proteinExistence type="predicted"/>
<feature type="transmembrane region" description="Helical" evidence="6">
    <location>
        <begin position="37"/>
        <end position="56"/>
    </location>
</feature>
<evidence type="ECO:0000313" key="8">
    <source>
        <dbReference type="EMBL" id="EPF73847.1"/>
    </source>
</evidence>
<keyword evidence="3 6" id="KW-0812">Transmembrane</keyword>
<dbReference type="Proteomes" id="UP000014568">
    <property type="component" value="Unassembled WGS sequence"/>
</dbReference>
<protein>
    <recommendedName>
        <fullName evidence="7">RDD domain-containing protein</fullName>
    </recommendedName>
</protein>
<evidence type="ECO:0000256" key="2">
    <source>
        <dbReference type="ARBA" id="ARBA00022475"/>
    </source>
</evidence>
<feature type="domain" description="RDD" evidence="7">
    <location>
        <begin position="23"/>
        <end position="133"/>
    </location>
</feature>
<dbReference type="Pfam" id="PF06271">
    <property type="entry name" value="RDD"/>
    <property type="match status" value="1"/>
</dbReference>
<feature type="transmembrane region" description="Helical" evidence="6">
    <location>
        <begin position="115"/>
        <end position="140"/>
    </location>
</feature>
<evidence type="ECO:0000256" key="3">
    <source>
        <dbReference type="ARBA" id="ARBA00022692"/>
    </source>
</evidence>
<dbReference type="AlphaFoldDB" id="S3N292"/>
<dbReference type="InterPro" id="IPR051791">
    <property type="entry name" value="Pra-immunoreactive"/>
</dbReference>
<dbReference type="HOGENOM" id="CLU_1631815_0_0_6"/>
<keyword evidence="5 6" id="KW-0472">Membrane</keyword>
<evidence type="ECO:0000259" key="7">
    <source>
        <dbReference type="Pfam" id="PF06271"/>
    </source>
</evidence>
<dbReference type="EMBL" id="ATGI01000022">
    <property type="protein sequence ID" value="EPF73847.1"/>
    <property type="molecule type" value="Genomic_DNA"/>
</dbReference>
<comment type="subcellular location">
    <subcellularLocation>
        <location evidence="1">Cell membrane</location>
        <topology evidence="1">Multi-pass membrane protein</topology>
    </subcellularLocation>
</comment>
<sequence>MSLLKQKISHDDIDHLYVSSYQYAGFGIRLVATLIDLFLYLVVMLPIGLLFDIPAYNENVTYNWTEGLLQLAFAVIYIFCWMRYAATPGKVLMGLKVLDAETGKNISLSQGIFRYLGYIASAVVFFLGYFWVISGCFLMIKNRLGTIKWPKLLSFKKLTKVA</sequence>
<comment type="caution">
    <text evidence="8">The sequence shown here is derived from an EMBL/GenBank/DDBJ whole genome shotgun (WGS) entry which is preliminary data.</text>
</comment>
<gene>
    <name evidence="8" type="ORF">F945_01726</name>
</gene>
<keyword evidence="9" id="KW-1185">Reference proteome</keyword>
<accession>S3N292</accession>
<evidence type="ECO:0000256" key="5">
    <source>
        <dbReference type="ARBA" id="ARBA00023136"/>
    </source>
</evidence>
<dbReference type="PANTHER" id="PTHR36115:SF4">
    <property type="entry name" value="MEMBRANE PROTEIN"/>
    <property type="match status" value="1"/>
</dbReference>
<organism evidence="8 9">
    <name type="scientific">Acinetobacter rudis CIP 110305</name>
    <dbReference type="NCBI Taxonomy" id="421052"/>
    <lineage>
        <taxon>Bacteria</taxon>
        <taxon>Pseudomonadati</taxon>
        <taxon>Pseudomonadota</taxon>
        <taxon>Gammaproteobacteria</taxon>
        <taxon>Moraxellales</taxon>
        <taxon>Moraxellaceae</taxon>
        <taxon>Acinetobacter</taxon>
    </lineage>
</organism>
<evidence type="ECO:0000256" key="1">
    <source>
        <dbReference type="ARBA" id="ARBA00004651"/>
    </source>
</evidence>
<evidence type="ECO:0000256" key="6">
    <source>
        <dbReference type="SAM" id="Phobius"/>
    </source>
</evidence>
<feature type="transmembrane region" description="Helical" evidence="6">
    <location>
        <begin position="68"/>
        <end position="86"/>
    </location>
</feature>
<reference evidence="8 9" key="1">
    <citation type="submission" date="2013-06" db="EMBL/GenBank/DDBJ databases">
        <title>The Genome Sequence of Acinetobacter rudis CIP 110305.</title>
        <authorList>
            <consortium name="The Broad Institute Genome Sequencing Platform"/>
            <consortium name="The Broad Institute Genome Sequencing Center for Infectious Disease"/>
            <person name="Cerqueira G."/>
            <person name="Feldgarden M."/>
            <person name="Courvalin P."/>
            <person name="Perichon B."/>
            <person name="Grillot-Courvalin C."/>
            <person name="Clermont D."/>
            <person name="Rocha E."/>
            <person name="Yoon E.-J."/>
            <person name="Nemec A."/>
            <person name="Young S.K."/>
            <person name="Zeng Q."/>
            <person name="Gargeya S."/>
            <person name="Fitzgerald M."/>
            <person name="Abouelleil A."/>
            <person name="Alvarado L."/>
            <person name="Berlin A.M."/>
            <person name="Chapman S.B."/>
            <person name="Dewar J."/>
            <person name="Goldberg J."/>
            <person name="Griggs A."/>
            <person name="Gujja S."/>
            <person name="Hansen M."/>
            <person name="Howarth C."/>
            <person name="Imamovic A."/>
            <person name="Larimer J."/>
            <person name="McCowan C."/>
            <person name="Murphy C."/>
            <person name="Pearson M."/>
            <person name="Priest M."/>
            <person name="Roberts A."/>
            <person name="Saif S."/>
            <person name="Shea T."/>
            <person name="Sykes S."/>
            <person name="Wortman J."/>
            <person name="Nusbaum C."/>
            <person name="Birren B."/>
        </authorList>
    </citation>
    <scope>NUCLEOTIDE SEQUENCE [LARGE SCALE GENOMIC DNA]</scope>
    <source>
        <strain evidence="8 9">CIP 110305</strain>
    </source>
</reference>
<name>S3N292_9GAMM</name>
<dbReference type="PATRIC" id="fig|421052.3.peg.1682"/>
<dbReference type="GO" id="GO:0005886">
    <property type="term" value="C:plasma membrane"/>
    <property type="evidence" value="ECO:0007669"/>
    <property type="project" value="UniProtKB-SubCell"/>
</dbReference>